<evidence type="ECO:0000313" key="1">
    <source>
        <dbReference type="EMBL" id="MQO92310.1"/>
    </source>
</evidence>
<reference evidence="2" key="1">
    <citation type="submission" date="2019-09" db="EMBL/GenBank/DDBJ databases">
        <title>Distinct polysaccharide growth profiles of human intestinal Prevotella copri isolates.</title>
        <authorList>
            <person name="Fehlner-Peach H."/>
            <person name="Magnabosco C."/>
            <person name="Raghavan V."/>
            <person name="Scher J.U."/>
            <person name="Tett A."/>
            <person name="Cox L.M."/>
            <person name="Gottsegen C."/>
            <person name="Watters A."/>
            <person name="Wiltshire- Gordon J.D."/>
            <person name="Segata N."/>
            <person name="Bonneau R."/>
            <person name="Littman D.R."/>
        </authorList>
    </citation>
    <scope>NUCLEOTIDE SEQUENCE [LARGE SCALE GENOMIC DNA]</scope>
    <source>
        <strain evidence="2">iAU3127</strain>
    </source>
</reference>
<protein>
    <submittedName>
        <fullName evidence="1">DUF4249 domain-containing protein</fullName>
    </submittedName>
</protein>
<gene>
    <name evidence="1" type="ORF">F7D31_06445</name>
</gene>
<evidence type="ECO:0000313" key="2">
    <source>
        <dbReference type="Proteomes" id="UP000421283"/>
    </source>
</evidence>
<sequence length="281" mass="32122">MKKIFEVLIITLLFMVSCTSDTIPDYQPQIVVEGWIENGHAPVVRLYCTVPVNSNENKQENLYNNTIDDANVAITCDDQPYVLHHEINNSYESSSIYTSNELTGIAGRSYKLTIETKDGKKLEATTSIPYPPEILEKGISQDLGKGKYNLYAKIEDDLAQHRFYKVFVNLDKTHQEEFHSSFLGESDNELFDKPNPKLPIYGFSRNKKENSHVSFLANEQVSVKLCRVDSFAYNYWSEYAKMLELSRNPIFTYQHNLPTNIKGGIGYWLGYGASRFSITIP</sequence>
<dbReference type="Proteomes" id="UP000421283">
    <property type="component" value="Unassembled WGS sequence"/>
</dbReference>
<name>A0AA91A863_9BACT</name>
<accession>A0AA91A863</accession>
<dbReference type="Pfam" id="PF14054">
    <property type="entry name" value="DUF4249"/>
    <property type="match status" value="1"/>
</dbReference>
<dbReference type="InterPro" id="IPR025345">
    <property type="entry name" value="DUF4249"/>
</dbReference>
<proteinExistence type="predicted"/>
<dbReference type="AlphaFoldDB" id="A0AA91A863"/>
<dbReference type="PROSITE" id="PS51257">
    <property type="entry name" value="PROKAR_LIPOPROTEIN"/>
    <property type="match status" value="1"/>
</dbReference>
<comment type="caution">
    <text evidence="1">The sequence shown here is derived from an EMBL/GenBank/DDBJ whole genome shotgun (WGS) entry which is preliminary data.</text>
</comment>
<organism evidence="1 2">
    <name type="scientific">Segatella copri</name>
    <dbReference type="NCBI Taxonomy" id="165179"/>
    <lineage>
        <taxon>Bacteria</taxon>
        <taxon>Pseudomonadati</taxon>
        <taxon>Bacteroidota</taxon>
        <taxon>Bacteroidia</taxon>
        <taxon>Bacteroidales</taxon>
        <taxon>Prevotellaceae</taxon>
        <taxon>Segatella</taxon>
    </lineage>
</organism>
<dbReference type="RefSeq" id="WP_153138149.1">
    <property type="nucleotide sequence ID" value="NZ_JAHOFA010000001.1"/>
</dbReference>
<dbReference type="EMBL" id="VZAP01000082">
    <property type="protein sequence ID" value="MQO92310.1"/>
    <property type="molecule type" value="Genomic_DNA"/>
</dbReference>